<evidence type="ECO:0000313" key="2">
    <source>
        <dbReference type="Proteomes" id="UP000094469"/>
    </source>
</evidence>
<dbReference type="OrthoDB" id="2187542at2"/>
<dbReference type="EMBL" id="MIKC01000039">
    <property type="protein sequence ID" value="OEG21545.1"/>
    <property type="molecule type" value="Genomic_DNA"/>
</dbReference>
<dbReference type="RefSeq" id="WP_069640941.1">
    <property type="nucleotide sequence ID" value="NZ_JAFBEZ010000005.1"/>
</dbReference>
<keyword evidence="2" id="KW-1185">Reference proteome</keyword>
<gene>
    <name evidence="1" type="ORF">BCR24_06640</name>
</gene>
<accession>A0A1E5H9N5</accession>
<organism evidence="1 2">
    <name type="scientific">Enterococcus ureilyticus</name>
    <dbReference type="NCBI Taxonomy" id="1131292"/>
    <lineage>
        <taxon>Bacteria</taxon>
        <taxon>Bacillati</taxon>
        <taxon>Bacillota</taxon>
        <taxon>Bacilli</taxon>
        <taxon>Lactobacillales</taxon>
        <taxon>Enterococcaceae</taxon>
        <taxon>Enterococcus</taxon>
    </lineage>
</organism>
<dbReference type="AlphaFoldDB" id="A0A1E5H9N5"/>
<evidence type="ECO:0000313" key="1">
    <source>
        <dbReference type="EMBL" id="OEG21545.1"/>
    </source>
</evidence>
<dbReference type="Proteomes" id="UP000094469">
    <property type="component" value="Unassembled WGS sequence"/>
</dbReference>
<proteinExistence type="predicted"/>
<reference evidence="2" key="1">
    <citation type="submission" date="2016-09" db="EMBL/GenBank/DDBJ databases">
        <authorList>
            <person name="Gulvik C.A."/>
        </authorList>
    </citation>
    <scope>NUCLEOTIDE SEQUENCE [LARGE SCALE GENOMIC DNA]</scope>
    <source>
        <strain evidence="2">LMG 26676</strain>
    </source>
</reference>
<protein>
    <submittedName>
        <fullName evidence="1">Uncharacterized protein</fullName>
    </submittedName>
</protein>
<comment type="caution">
    <text evidence="1">The sequence shown here is derived from an EMBL/GenBank/DDBJ whole genome shotgun (WGS) entry which is preliminary data.</text>
</comment>
<name>A0A1E5H9N5_9ENTE</name>
<dbReference type="STRING" id="1131292.BCR24_06640"/>
<sequence>MFGKKSVLSRKQVNAVCILFKCEKNDFVVRRFEDGFLVSIRSKEYRVKFSEGFRTKIVYAKEVQRVANKGDR</sequence>